<dbReference type="InterPro" id="IPR036397">
    <property type="entry name" value="RNaseH_sf"/>
</dbReference>
<evidence type="ECO:0000259" key="9">
    <source>
        <dbReference type="PROSITE" id="PS50879"/>
    </source>
</evidence>
<keyword evidence="4" id="KW-0540">Nuclease</keyword>
<dbReference type="GO" id="GO:0004523">
    <property type="term" value="F:RNA-DNA hybrid ribonuclease activity"/>
    <property type="evidence" value="ECO:0007669"/>
    <property type="project" value="UniProtKB-EC"/>
</dbReference>
<dbReference type="Gene3D" id="3.60.10.10">
    <property type="entry name" value="Endonuclease/exonuclease/phosphatase"/>
    <property type="match status" value="1"/>
</dbReference>
<dbReference type="Pfam" id="PF00075">
    <property type="entry name" value="RNase_H"/>
    <property type="match status" value="1"/>
</dbReference>
<dbReference type="Gene3D" id="3.30.420.10">
    <property type="entry name" value="Ribonuclease H-like superfamily/Ribonuclease H"/>
    <property type="match status" value="1"/>
</dbReference>
<keyword evidence="6" id="KW-0255">Endonuclease</keyword>
<dbReference type="InterPro" id="IPR050092">
    <property type="entry name" value="RNase_H"/>
</dbReference>
<dbReference type="GO" id="GO:0043137">
    <property type="term" value="P:DNA replication, removal of RNA primer"/>
    <property type="evidence" value="ECO:0007669"/>
    <property type="project" value="TreeGrafter"/>
</dbReference>
<evidence type="ECO:0000256" key="8">
    <source>
        <dbReference type="SAM" id="MobiDB-lite"/>
    </source>
</evidence>
<evidence type="ECO:0000256" key="7">
    <source>
        <dbReference type="ARBA" id="ARBA00022801"/>
    </source>
</evidence>
<proteinExistence type="inferred from homology"/>
<dbReference type="GO" id="GO:0046872">
    <property type="term" value="F:metal ion binding"/>
    <property type="evidence" value="ECO:0007669"/>
    <property type="project" value="UniProtKB-KW"/>
</dbReference>
<dbReference type="AlphaFoldDB" id="A0AAV8VJL2"/>
<comment type="caution">
    <text evidence="10">The sequence shown here is derived from an EMBL/GenBank/DDBJ whole genome shotgun (WGS) entry which is preliminary data.</text>
</comment>
<dbReference type="PANTHER" id="PTHR10642:SF26">
    <property type="entry name" value="RIBONUCLEASE H1"/>
    <property type="match status" value="1"/>
</dbReference>
<dbReference type="EC" id="3.1.26.4" evidence="3"/>
<dbReference type="Proteomes" id="UP001159042">
    <property type="component" value="Unassembled WGS sequence"/>
</dbReference>
<feature type="domain" description="RNase H type-1" evidence="9">
    <location>
        <begin position="293"/>
        <end position="423"/>
    </location>
</feature>
<evidence type="ECO:0000256" key="3">
    <source>
        <dbReference type="ARBA" id="ARBA00012180"/>
    </source>
</evidence>
<feature type="region of interest" description="Disordered" evidence="8">
    <location>
        <begin position="633"/>
        <end position="655"/>
    </location>
</feature>
<organism evidence="10 11">
    <name type="scientific">Exocentrus adspersus</name>
    <dbReference type="NCBI Taxonomy" id="1586481"/>
    <lineage>
        <taxon>Eukaryota</taxon>
        <taxon>Metazoa</taxon>
        <taxon>Ecdysozoa</taxon>
        <taxon>Arthropoda</taxon>
        <taxon>Hexapoda</taxon>
        <taxon>Insecta</taxon>
        <taxon>Pterygota</taxon>
        <taxon>Neoptera</taxon>
        <taxon>Endopterygota</taxon>
        <taxon>Coleoptera</taxon>
        <taxon>Polyphaga</taxon>
        <taxon>Cucujiformia</taxon>
        <taxon>Chrysomeloidea</taxon>
        <taxon>Cerambycidae</taxon>
        <taxon>Lamiinae</taxon>
        <taxon>Acanthocinini</taxon>
        <taxon>Exocentrus</taxon>
    </lineage>
</organism>
<dbReference type="InterPro" id="IPR002156">
    <property type="entry name" value="RNaseH_domain"/>
</dbReference>
<evidence type="ECO:0000313" key="11">
    <source>
        <dbReference type="Proteomes" id="UP001159042"/>
    </source>
</evidence>
<sequence>MKSSIRCIQANLQHAKAATYVLSRRFKEEQLDIAFIQEPWTSNTDRVNGLGNISEAGQRPAVTYRDVRGTDWGGYKISLQSELRTSLTTIKNRDEIDIANGQICSAIISAYHENTPLKTKQDNRGASWWNKKLDKKRKEVRRLFNRAKDSGNWDQYRSALTDYNKEIRRAKRESWRRFCESIKDVLRSTRIHKILSRSPVGECGSIKRPDGSYTDSGMETLQLLALNHFPGSLSLDDEQTNIMEHNRMLEGIESHSVLGMVSDGLPVRINLDLPYNILLPGRDEWERNKTDLLRADSCWYTDGSKTPEGAGAGVYSRRPRVEIADSLGQYATVFQAEIHAIELCSRELEKWGPNCRSIKIFSDSQAALKALGSYCCTSKVVWNCQQTLSRVGRTNRLTLVWIPGHVGLKGNEAADSLARRGATLEFIGPEPVLGLSYSTARSVIRTWAEGDTLEYWRGLPGLTHSKRFIPSSSKTRSKKLLELSRINLRALVGLYTGHCRLRHHMHRIGLAEDAECRLCMEDDETAEHVLCTCPAADRTRFSILGKVQLMPEDLDKYSPGKIIDFLKKLELLGEMPITLFFALHLIKPSRHVYTTVHKKYFMAQQTSSFVIFNNRAHSSMLAVGIAQSFKKHSQRLSSRPGQHGRQDTHAEAESS</sequence>
<keyword evidence="11" id="KW-1185">Reference proteome</keyword>
<evidence type="ECO:0000256" key="1">
    <source>
        <dbReference type="ARBA" id="ARBA00000077"/>
    </source>
</evidence>
<evidence type="ECO:0000256" key="5">
    <source>
        <dbReference type="ARBA" id="ARBA00022723"/>
    </source>
</evidence>
<dbReference type="PROSITE" id="PS50879">
    <property type="entry name" value="RNASE_H_1"/>
    <property type="match status" value="1"/>
</dbReference>
<dbReference type="InterPro" id="IPR036691">
    <property type="entry name" value="Endo/exonu/phosph_ase_sf"/>
</dbReference>
<evidence type="ECO:0000256" key="6">
    <source>
        <dbReference type="ARBA" id="ARBA00022759"/>
    </source>
</evidence>
<dbReference type="EMBL" id="JANEYG010000070">
    <property type="protein sequence ID" value="KAJ8914521.1"/>
    <property type="molecule type" value="Genomic_DNA"/>
</dbReference>
<dbReference type="PANTHER" id="PTHR10642">
    <property type="entry name" value="RIBONUCLEASE H1"/>
    <property type="match status" value="1"/>
</dbReference>
<name>A0AAV8VJL2_9CUCU</name>
<comment type="catalytic activity">
    <reaction evidence="1">
        <text>Endonucleolytic cleavage to 5'-phosphomonoester.</text>
        <dbReference type="EC" id="3.1.26.4"/>
    </reaction>
</comment>
<comment type="similarity">
    <text evidence="2">Belongs to the RNase H family.</text>
</comment>
<gene>
    <name evidence="10" type="ORF">NQ315_002794</name>
</gene>
<reference evidence="10 11" key="1">
    <citation type="journal article" date="2023" name="Insect Mol. Biol.">
        <title>Genome sequencing provides insights into the evolution of gene families encoding plant cell wall-degrading enzymes in longhorned beetles.</title>
        <authorList>
            <person name="Shin N.R."/>
            <person name="Okamura Y."/>
            <person name="Kirsch R."/>
            <person name="Pauchet Y."/>
        </authorList>
    </citation>
    <scope>NUCLEOTIDE SEQUENCE [LARGE SCALE GENOMIC DNA]</scope>
    <source>
        <strain evidence="10">EAD_L_NR</strain>
    </source>
</reference>
<dbReference type="InterPro" id="IPR012337">
    <property type="entry name" value="RNaseH-like_sf"/>
</dbReference>
<feature type="compositionally biased region" description="Basic and acidic residues" evidence="8">
    <location>
        <begin position="644"/>
        <end position="655"/>
    </location>
</feature>
<evidence type="ECO:0000256" key="4">
    <source>
        <dbReference type="ARBA" id="ARBA00022722"/>
    </source>
</evidence>
<evidence type="ECO:0000313" key="10">
    <source>
        <dbReference type="EMBL" id="KAJ8914521.1"/>
    </source>
</evidence>
<dbReference type="GO" id="GO:0003676">
    <property type="term" value="F:nucleic acid binding"/>
    <property type="evidence" value="ECO:0007669"/>
    <property type="project" value="InterPro"/>
</dbReference>
<evidence type="ECO:0000256" key="2">
    <source>
        <dbReference type="ARBA" id="ARBA00005300"/>
    </source>
</evidence>
<protein>
    <recommendedName>
        <fullName evidence="3">ribonuclease H</fullName>
        <ecNumber evidence="3">3.1.26.4</ecNumber>
    </recommendedName>
</protein>
<dbReference type="CDD" id="cd09276">
    <property type="entry name" value="Rnase_HI_RT_non_LTR"/>
    <property type="match status" value="1"/>
</dbReference>
<accession>A0AAV8VJL2</accession>
<dbReference type="SUPFAM" id="SSF53098">
    <property type="entry name" value="Ribonuclease H-like"/>
    <property type="match status" value="1"/>
</dbReference>
<keyword evidence="7" id="KW-0378">Hydrolase</keyword>
<keyword evidence="5" id="KW-0479">Metal-binding</keyword>